<dbReference type="PANTHER" id="PTHR43214:SF24">
    <property type="entry name" value="TRANSCRIPTIONAL REGULATORY PROTEIN NARL-RELATED"/>
    <property type="match status" value="1"/>
</dbReference>
<comment type="caution">
    <text evidence="5">The sequence shown here is derived from an EMBL/GenBank/DDBJ whole genome shotgun (WGS) entry which is preliminary data.</text>
</comment>
<dbReference type="PROSITE" id="PS50043">
    <property type="entry name" value="HTH_LUXR_2"/>
    <property type="match status" value="1"/>
</dbReference>
<dbReference type="Gene3D" id="1.10.10.10">
    <property type="entry name" value="Winged helix-like DNA-binding domain superfamily/Winged helix DNA-binding domain"/>
    <property type="match status" value="1"/>
</dbReference>
<keyword evidence="6" id="KW-1185">Reference proteome</keyword>
<protein>
    <recommendedName>
        <fullName evidence="4">HTH luxR-type domain-containing protein</fullName>
    </recommendedName>
</protein>
<evidence type="ECO:0000313" key="6">
    <source>
        <dbReference type="Proteomes" id="UP001500363"/>
    </source>
</evidence>
<keyword evidence="1" id="KW-0805">Transcription regulation</keyword>
<evidence type="ECO:0000313" key="5">
    <source>
        <dbReference type="EMBL" id="GAA1530746.1"/>
    </source>
</evidence>
<dbReference type="InterPro" id="IPR039420">
    <property type="entry name" value="WalR-like"/>
</dbReference>
<keyword evidence="2" id="KW-0238">DNA-binding</keyword>
<dbReference type="PANTHER" id="PTHR43214">
    <property type="entry name" value="TWO-COMPONENT RESPONSE REGULATOR"/>
    <property type="match status" value="1"/>
</dbReference>
<dbReference type="Proteomes" id="UP001500363">
    <property type="component" value="Unassembled WGS sequence"/>
</dbReference>
<sequence length="93" mass="10383">METADNNELLEEQRQLLRLMAQGFPDTTIARRLSLGPRTLARRISDLYAVLGVETRFQAGAAAERLGLLTPTRRMPPQRHLTLTGGIARQKVS</sequence>
<dbReference type="RefSeq" id="WP_344175313.1">
    <property type="nucleotide sequence ID" value="NZ_BAAANC010000002.1"/>
</dbReference>
<dbReference type="EMBL" id="BAAANC010000002">
    <property type="protein sequence ID" value="GAA1530746.1"/>
    <property type="molecule type" value="Genomic_DNA"/>
</dbReference>
<proteinExistence type="predicted"/>
<dbReference type="SUPFAM" id="SSF46894">
    <property type="entry name" value="C-terminal effector domain of the bipartite response regulators"/>
    <property type="match status" value="1"/>
</dbReference>
<feature type="domain" description="HTH luxR-type" evidence="4">
    <location>
        <begin position="2"/>
        <end position="67"/>
    </location>
</feature>
<gene>
    <name evidence="5" type="ORF">GCM10009741_35920</name>
</gene>
<evidence type="ECO:0000259" key="4">
    <source>
        <dbReference type="PROSITE" id="PS50043"/>
    </source>
</evidence>
<dbReference type="InterPro" id="IPR036388">
    <property type="entry name" value="WH-like_DNA-bd_sf"/>
</dbReference>
<organism evidence="5 6">
    <name type="scientific">Kribbella lupini</name>
    <dbReference type="NCBI Taxonomy" id="291602"/>
    <lineage>
        <taxon>Bacteria</taxon>
        <taxon>Bacillati</taxon>
        <taxon>Actinomycetota</taxon>
        <taxon>Actinomycetes</taxon>
        <taxon>Propionibacteriales</taxon>
        <taxon>Kribbellaceae</taxon>
        <taxon>Kribbella</taxon>
    </lineage>
</organism>
<evidence type="ECO:0000256" key="2">
    <source>
        <dbReference type="ARBA" id="ARBA00023125"/>
    </source>
</evidence>
<dbReference type="SMART" id="SM00421">
    <property type="entry name" value="HTH_LUXR"/>
    <property type="match status" value="1"/>
</dbReference>
<dbReference type="InterPro" id="IPR000792">
    <property type="entry name" value="Tscrpt_reg_LuxR_C"/>
</dbReference>
<keyword evidence="3" id="KW-0804">Transcription</keyword>
<evidence type="ECO:0000256" key="3">
    <source>
        <dbReference type="ARBA" id="ARBA00023163"/>
    </source>
</evidence>
<accession>A0ABN2B2R2</accession>
<reference evidence="5 6" key="1">
    <citation type="journal article" date="2019" name="Int. J. Syst. Evol. Microbiol.">
        <title>The Global Catalogue of Microorganisms (GCM) 10K type strain sequencing project: providing services to taxonomists for standard genome sequencing and annotation.</title>
        <authorList>
            <consortium name="The Broad Institute Genomics Platform"/>
            <consortium name="The Broad Institute Genome Sequencing Center for Infectious Disease"/>
            <person name="Wu L."/>
            <person name="Ma J."/>
        </authorList>
    </citation>
    <scope>NUCLEOTIDE SEQUENCE [LARGE SCALE GENOMIC DNA]</scope>
    <source>
        <strain evidence="5 6">JCM 14303</strain>
    </source>
</reference>
<name>A0ABN2B2R2_9ACTN</name>
<dbReference type="InterPro" id="IPR016032">
    <property type="entry name" value="Sig_transdc_resp-reg_C-effctor"/>
</dbReference>
<evidence type="ECO:0000256" key="1">
    <source>
        <dbReference type="ARBA" id="ARBA00023015"/>
    </source>
</evidence>